<evidence type="ECO:0000313" key="8">
    <source>
        <dbReference type="EMBL" id="KAG5523346.1"/>
    </source>
</evidence>
<gene>
    <name evidence="8" type="ORF">RHGRI_035237</name>
</gene>
<keyword evidence="5" id="KW-0325">Glycoprotein</keyword>
<comment type="caution">
    <text evidence="8">The sequence shown here is derived from an EMBL/GenBank/DDBJ whole genome shotgun (WGS) entry which is preliminary data.</text>
</comment>
<name>A0AAV6I3S9_9ERIC</name>
<evidence type="ECO:0000256" key="6">
    <source>
        <dbReference type="SAM" id="SignalP"/>
    </source>
</evidence>
<comment type="subcellular location">
    <subcellularLocation>
        <location evidence="1">Cell envelope</location>
    </subcellularLocation>
    <subcellularLocation>
        <location evidence="2">Secreted</location>
    </subcellularLocation>
</comment>
<evidence type="ECO:0000313" key="9">
    <source>
        <dbReference type="Proteomes" id="UP000823749"/>
    </source>
</evidence>
<dbReference type="EMBL" id="JACTNZ010000012">
    <property type="protein sequence ID" value="KAG5523346.1"/>
    <property type="molecule type" value="Genomic_DNA"/>
</dbReference>
<dbReference type="PANTHER" id="PTHR31265:SF61">
    <property type="entry name" value="PROTEIN DUF642 L-GALACTONO-1,4-LACTONE-RESPONSIVE GENE 1"/>
    <property type="match status" value="1"/>
</dbReference>
<accession>A0AAV6I3S9</accession>
<proteinExistence type="predicted"/>
<reference evidence="8" key="1">
    <citation type="submission" date="2020-08" db="EMBL/GenBank/DDBJ databases">
        <title>Plant Genome Project.</title>
        <authorList>
            <person name="Zhang R.-G."/>
        </authorList>
    </citation>
    <scope>NUCLEOTIDE SEQUENCE</scope>
    <source>
        <strain evidence="8">WSP0</strain>
        <tissue evidence="8">Leaf</tissue>
    </source>
</reference>
<evidence type="ECO:0000256" key="2">
    <source>
        <dbReference type="ARBA" id="ARBA00004613"/>
    </source>
</evidence>
<dbReference type="GO" id="GO:0005576">
    <property type="term" value="C:extracellular region"/>
    <property type="evidence" value="ECO:0007669"/>
    <property type="project" value="UniProtKB-SubCell"/>
</dbReference>
<keyword evidence="4 6" id="KW-0732">Signal</keyword>
<dbReference type="Proteomes" id="UP000823749">
    <property type="component" value="Chromosome 12"/>
</dbReference>
<evidence type="ECO:0000256" key="5">
    <source>
        <dbReference type="ARBA" id="ARBA00023180"/>
    </source>
</evidence>
<dbReference type="Pfam" id="PF04862">
    <property type="entry name" value="DUF642"/>
    <property type="match status" value="2"/>
</dbReference>
<dbReference type="AlphaFoldDB" id="A0AAV6I3S9"/>
<feature type="chain" id="PRO_5043899368" description="DUF642 domain-containing protein" evidence="6">
    <location>
        <begin position="21"/>
        <end position="305"/>
    </location>
</feature>
<keyword evidence="9" id="KW-1185">Reference proteome</keyword>
<protein>
    <recommendedName>
        <fullName evidence="7">DUF642 domain-containing protein</fullName>
    </recommendedName>
</protein>
<evidence type="ECO:0000259" key="7">
    <source>
        <dbReference type="Pfam" id="PF04862"/>
    </source>
</evidence>
<dbReference type="InterPro" id="IPR052437">
    <property type="entry name" value="Pectin_Meth_Modulator"/>
</dbReference>
<dbReference type="PANTHER" id="PTHR31265">
    <property type="entry name" value="OS02G0527500 PROTEIN-RELATED"/>
    <property type="match status" value="1"/>
</dbReference>
<evidence type="ECO:0000256" key="4">
    <source>
        <dbReference type="ARBA" id="ARBA00022729"/>
    </source>
</evidence>
<feature type="signal peptide" evidence="6">
    <location>
        <begin position="1"/>
        <end position="20"/>
    </location>
</feature>
<evidence type="ECO:0000256" key="1">
    <source>
        <dbReference type="ARBA" id="ARBA00004196"/>
    </source>
</evidence>
<sequence>MSRIAVLLLLFSVTCHVALAVYYESGDGTKLTSPNGIPDWETTGTVEYIKSGATQDHMLLIVPAGMYAVRLGNDAAIKQKLTLKPGMFYSLTFSAARTCGQQEKLKVSVSPSTEAGGSGVLPIQTVYSSNGWDSYSWGFVAEADQVEISIHNPGEDKEDAACWSVISLKAVKYIDYAHYFVPVGNRAVQLMAGRESIIVQIVRTVPGKVYDLTFAVGDACNSCEGSMEVEAFAGKESFKVPYESSGKGGFKRAKLRFTASLIMTRVKFLSSYYHMKSDHSGSLCGPVVDDVKLVVVNAPPQHKHA</sequence>
<dbReference type="InterPro" id="IPR006946">
    <property type="entry name" value="DGR2-like_dom"/>
</dbReference>
<keyword evidence="3" id="KW-0964">Secreted</keyword>
<feature type="domain" description="DUF642" evidence="7">
    <location>
        <begin position="178"/>
        <end position="293"/>
    </location>
</feature>
<dbReference type="Gene3D" id="2.60.120.260">
    <property type="entry name" value="Galactose-binding domain-like"/>
    <property type="match status" value="1"/>
</dbReference>
<feature type="domain" description="DUF642" evidence="7">
    <location>
        <begin position="27"/>
        <end position="167"/>
    </location>
</feature>
<organism evidence="8 9">
    <name type="scientific">Rhododendron griersonianum</name>
    <dbReference type="NCBI Taxonomy" id="479676"/>
    <lineage>
        <taxon>Eukaryota</taxon>
        <taxon>Viridiplantae</taxon>
        <taxon>Streptophyta</taxon>
        <taxon>Embryophyta</taxon>
        <taxon>Tracheophyta</taxon>
        <taxon>Spermatophyta</taxon>
        <taxon>Magnoliopsida</taxon>
        <taxon>eudicotyledons</taxon>
        <taxon>Gunneridae</taxon>
        <taxon>Pentapetalae</taxon>
        <taxon>asterids</taxon>
        <taxon>Ericales</taxon>
        <taxon>Ericaceae</taxon>
        <taxon>Ericoideae</taxon>
        <taxon>Rhodoreae</taxon>
        <taxon>Rhododendron</taxon>
    </lineage>
</organism>
<evidence type="ECO:0000256" key="3">
    <source>
        <dbReference type="ARBA" id="ARBA00022525"/>
    </source>
</evidence>